<evidence type="ECO:0000256" key="2">
    <source>
        <dbReference type="SAM" id="MobiDB-lite"/>
    </source>
</evidence>
<keyword evidence="6" id="KW-1185">Reference proteome</keyword>
<dbReference type="PRINTS" id="PR00811">
    <property type="entry name" value="BCTERIALGSPD"/>
</dbReference>
<dbReference type="InterPro" id="IPR001775">
    <property type="entry name" value="GspD/PilQ"/>
</dbReference>
<dbReference type="Pfam" id="PF13629">
    <property type="entry name" value="T2SS-T3SS_pil_N"/>
    <property type="match status" value="1"/>
</dbReference>
<dbReference type="PANTHER" id="PTHR30332:SF17">
    <property type="entry name" value="TYPE IV PILIATION SYSTEM PROTEIN DR_0774-RELATED"/>
    <property type="match status" value="1"/>
</dbReference>
<dbReference type="Proteomes" id="UP000094291">
    <property type="component" value="Unassembled WGS sequence"/>
</dbReference>
<evidence type="ECO:0000259" key="3">
    <source>
        <dbReference type="Pfam" id="PF00263"/>
    </source>
</evidence>
<accession>A0A1E2VDI9</accession>
<dbReference type="EMBL" id="MDTQ01000001">
    <property type="protein sequence ID" value="ODC05078.1"/>
    <property type="molecule type" value="Genomic_DNA"/>
</dbReference>
<dbReference type="InterPro" id="IPR032789">
    <property type="entry name" value="T2SS-T3SS_pil_N"/>
</dbReference>
<feature type="domain" description="Type II/III secretion system secretin-like" evidence="3">
    <location>
        <begin position="282"/>
        <end position="442"/>
    </location>
</feature>
<feature type="region of interest" description="Disordered" evidence="2">
    <location>
        <begin position="171"/>
        <end position="192"/>
    </location>
</feature>
<name>A0A1E2VDI9_9GAMM</name>
<dbReference type="InterPro" id="IPR004846">
    <property type="entry name" value="T2SS/T3SS_dom"/>
</dbReference>
<comment type="similarity">
    <text evidence="1">Belongs to the bacterial secretin family.</text>
</comment>
<dbReference type="GO" id="GO:0009306">
    <property type="term" value="P:protein secretion"/>
    <property type="evidence" value="ECO:0007669"/>
    <property type="project" value="InterPro"/>
</dbReference>
<comment type="caution">
    <text evidence="5">The sequence shown here is derived from an EMBL/GenBank/DDBJ whole genome shotgun (WGS) entry which is preliminary data.</text>
</comment>
<evidence type="ECO:0000313" key="5">
    <source>
        <dbReference type="EMBL" id="ODC05078.1"/>
    </source>
</evidence>
<evidence type="ECO:0000259" key="4">
    <source>
        <dbReference type="Pfam" id="PF13629"/>
    </source>
</evidence>
<evidence type="ECO:0000313" key="6">
    <source>
        <dbReference type="Proteomes" id="UP000094291"/>
    </source>
</evidence>
<proteinExistence type="inferred from homology"/>
<dbReference type="PANTHER" id="PTHR30332">
    <property type="entry name" value="PROBABLE GENERAL SECRETION PATHWAY PROTEIN D"/>
    <property type="match status" value="1"/>
</dbReference>
<evidence type="ECO:0000256" key="1">
    <source>
        <dbReference type="RuleBase" id="RU004003"/>
    </source>
</evidence>
<reference evidence="5 6" key="1">
    <citation type="submission" date="2016-08" db="EMBL/GenBank/DDBJ databases">
        <authorList>
            <person name="Seilhamer J.J."/>
        </authorList>
    </citation>
    <scope>NUCLEOTIDE SEQUENCE [LARGE SCALE GENOMIC DNA]</scope>
    <source>
        <strain evidence="5 6">PH27A</strain>
    </source>
</reference>
<feature type="compositionally biased region" description="Gly residues" evidence="2">
    <location>
        <begin position="175"/>
        <end position="189"/>
    </location>
</feature>
<organism evidence="5 6">
    <name type="scientific">Terasakiispira papahanaumokuakeensis</name>
    <dbReference type="NCBI Taxonomy" id="197479"/>
    <lineage>
        <taxon>Bacteria</taxon>
        <taxon>Pseudomonadati</taxon>
        <taxon>Pseudomonadota</taxon>
        <taxon>Gammaproteobacteria</taxon>
        <taxon>Oceanospirillales</taxon>
        <taxon>Terasakiispira</taxon>
    </lineage>
</organism>
<dbReference type="Pfam" id="PF00263">
    <property type="entry name" value="Secretin"/>
    <property type="match status" value="1"/>
</dbReference>
<sequence>MRPLSSLQLVSLLFFFQVGLVQANVPEPLSHVASPSTHALTQVEEQQTLNLVVKQGRLLTLPRAVSSVLVADPEVANFQLPSPRNLFVFAKGAGTTTLYALDARDRVVAAIEVVAQHDLEALTQAVESEVPDAQVRFAPASGNGLVVRGHVRTPQQAKHVMQAINAFFGGDEGDSGGGQQQGQGGGQGSGNSVPRIINQLNVELSAQVNISVRIVEVSRSLSTDLGLNWELTLKGGDYFFRNGTALFDSATNSFIPDAMTSGIVAGGTKSIGSASVGGLLNALSSDGLATVLAEPNLTAMSGETAGFAAGGEVPIVIVTNNNVTIDYKQYGVIMRMTPTLLSPNRISLHIAPEVSDLSNDGAVTFGGNQIPAFKVRRADTTVELASGQSFALAGMLRSSSAQEVSGVPGLRDIPGLGRLFETERNRQEDTELVIIATAYVVEPSNAGDFQTPGQGIETLDAATLPPSASAGYLF</sequence>
<gene>
    <name evidence="5" type="ORF">BFW38_00515</name>
</gene>
<dbReference type="STRING" id="197479.BFW38_00515"/>
<feature type="domain" description="Pilus formation protein N-terminal" evidence="4">
    <location>
        <begin position="46"/>
        <end position="114"/>
    </location>
</feature>
<dbReference type="GO" id="GO:0015627">
    <property type="term" value="C:type II protein secretion system complex"/>
    <property type="evidence" value="ECO:0007669"/>
    <property type="project" value="TreeGrafter"/>
</dbReference>
<protein>
    <submittedName>
        <fullName evidence="5">Type II and III secretion system protein</fullName>
    </submittedName>
</protein>
<dbReference type="InterPro" id="IPR050810">
    <property type="entry name" value="Bact_Secretion_Sys_Channel"/>
</dbReference>
<dbReference type="AlphaFoldDB" id="A0A1E2VDI9"/>